<protein>
    <submittedName>
        <fullName evidence="1">Uncharacterized protein</fullName>
    </submittedName>
</protein>
<name>A0A9P1FNX9_9DINO</name>
<keyword evidence="3" id="KW-1185">Reference proteome</keyword>
<dbReference type="EMBL" id="CAMXCT010000875">
    <property type="protein sequence ID" value="CAI3984259.1"/>
    <property type="molecule type" value="Genomic_DNA"/>
</dbReference>
<evidence type="ECO:0000313" key="1">
    <source>
        <dbReference type="EMBL" id="CAI3984259.1"/>
    </source>
</evidence>
<dbReference type="EMBL" id="CAMXCT030000875">
    <property type="protein sequence ID" value="CAL4771571.1"/>
    <property type="molecule type" value="Genomic_DNA"/>
</dbReference>
<reference evidence="1" key="1">
    <citation type="submission" date="2022-10" db="EMBL/GenBank/DDBJ databases">
        <authorList>
            <person name="Chen Y."/>
            <person name="Dougan E. K."/>
            <person name="Chan C."/>
            <person name="Rhodes N."/>
            <person name="Thang M."/>
        </authorList>
    </citation>
    <scope>NUCLEOTIDE SEQUENCE</scope>
</reference>
<sequence>MAGPECGSEALRTGTGLLQASEHEGCHEGPLDIVAGTGKWADSQLWESTEA</sequence>
<evidence type="ECO:0000313" key="2">
    <source>
        <dbReference type="EMBL" id="CAL1137634.1"/>
    </source>
</evidence>
<organism evidence="1">
    <name type="scientific">Cladocopium goreaui</name>
    <dbReference type="NCBI Taxonomy" id="2562237"/>
    <lineage>
        <taxon>Eukaryota</taxon>
        <taxon>Sar</taxon>
        <taxon>Alveolata</taxon>
        <taxon>Dinophyceae</taxon>
        <taxon>Suessiales</taxon>
        <taxon>Symbiodiniaceae</taxon>
        <taxon>Cladocopium</taxon>
    </lineage>
</organism>
<dbReference type="Proteomes" id="UP001152797">
    <property type="component" value="Unassembled WGS sequence"/>
</dbReference>
<evidence type="ECO:0000313" key="3">
    <source>
        <dbReference type="Proteomes" id="UP001152797"/>
    </source>
</evidence>
<gene>
    <name evidence="1" type="ORF">C1SCF055_LOCUS11805</name>
</gene>
<dbReference type="AlphaFoldDB" id="A0A9P1FNX9"/>
<comment type="caution">
    <text evidence="1">The sequence shown here is derived from an EMBL/GenBank/DDBJ whole genome shotgun (WGS) entry which is preliminary data.</text>
</comment>
<proteinExistence type="predicted"/>
<dbReference type="EMBL" id="CAMXCT020000875">
    <property type="protein sequence ID" value="CAL1137634.1"/>
    <property type="molecule type" value="Genomic_DNA"/>
</dbReference>
<accession>A0A9P1FNX9</accession>
<reference evidence="2" key="2">
    <citation type="submission" date="2024-04" db="EMBL/GenBank/DDBJ databases">
        <authorList>
            <person name="Chen Y."/>
            <person name="Shah S."/>
            <person name="Dougan E. K."/>
            <person name="Thang M."/>
            <person name="Chan C."/>
        </authorList>
    </citation>
    <scope>NUCLEOTIDE SEQUENCE [LARGE SCALE GENOMIC DNA]</scope>
</reference>